<evidence type="ECO:0000313" key="2">
    <source>
        <dbReference type="EMBL" id="CAG8621657.1"/>
    </source>
</evidence>
<gene>
    <name evidence="2" type="ORF">AGERDE_LOCUS10093</name>
</gene>
<organism evidence="2 3">
    <name type="scientific">Ambispora gerdemannii</name>
    <dbReference type="NCBI Taxonomy" id="144530"/>
    <lineage>
        <taxon>Eukaryota</taxon>
        <taxon>Fungi</taxon>
        <taxon>Fungi incertae sedis</taxon>
        <taxon>Mucoromycota</taxon>
        <taxon>Glomeromycotina</taxon>
        <taxon>Glomeromycetes</taxon>
        <taxon>Archaeosporales</taxon>
        <taxon>Ambisporaceae</taxon>
        <taxon>Ambispora</taxon>
    </lineage>
</organism>
<dbReference type="Pfam" id="PF04388">
    <property type="entry name" value="Hamartin"/>
    <property type="match status" value="2"/>
</dbReference>
<dbReference type="Proteomes" id="UP000789831">
    <property type="component" value="Unassembled WGS sequence"/>
</dbReference>
<keyword evidence="1" id="KW-0175">Coiled coil</keyword>
<dbReference type="PANTHER" id="PTHR15154:SF2">
    <property type="entry name" value="HAMARTIN"/>
    <property type="match status" value="1"/>
</dbReference>
<dbReference type="OrthoDB" id="6022054at2759"/>
<name>A0A9N9GQ24_9GLOM</name>
<feature type="coiled-coil region" evidence="1">
    <location>
        <begin position="598"/>
        <end position="625"/>
    </location>
</feature>
<reference evidence="2" key="1">
    <citation type="submission" date="2021-06" db="EMBL/GenBank/DDBJ databases">
        <authorList>
            <person name="Kallberg Y."/>
            <person name="Tangrot J."/>
            <person name="Rosling A."/>
        </authorList>
    </citation>
    <scope>NUCLEOTIDE SEQUENCE</scope>
    <source>
        <strain evidence="2">MT106</strain>
    </source>
</reference>
<comment type="caution">
    <text evidence="2">The sequence shown here is derived from an EMBL/GenBank/DDBJ whole genome shotgun (WGS) entry which is preliminary data.</text>
</comment>
<sequence>MASFKDILRNISANINTSSPDLQSILDIVEVFKTSQEHHLEFEKAHNGSLELISIYSSVQDSEKLVFFFKCIRALLGVLGPDSFILDWWEAVLQPVLRSPLYYKDVVAEVKGITQDILSCNTSCVLKFRATIIELYIKEFDFVGKAAGEEDGVIGEEAHAFWCQNLESVLRGFGAVQTKDFFDLLNTYFVQCEYRLKVLTLLCEFIRRQTMYIHLILKTRLFDSLLTSLQKDTSTTLLSLSLTTLIMLMPHIYTSVIPYLPQLYVIFTRILCWDKRTSRSAVFEDDDNRTLLLGEESSSEEKRTRKPSNGIGWQRFDSTFDTAPSTPPDCRQLFTFLYGMFPCNTVKFLQNPTGWAQEMNYVHMSEEIDDDVIRSRSRPLFRRHTLHPDLILSNYKKELSDTKRWMKLEPADVVAECIGYDIESALAVSKSKIKIKIEEPKKFIEDIDFPLNELHKKEKTRRASQAISIHDILEVHQALKSGVEIVVGDDPWPEPTKMNITIPLQITSNNAATIAFLQREIMLLRNELNFELYLKQQHLQHIGRLHRDHVLDASVEAERQNLYNTCRTLKTQLASTQLAFDRQKSETASNKKKQVHWENELHTKLKALREEKREWKSSIDKLTQELVEAKVFVPPYNHTSGPEKNDFKNVMAVKVSMLHNSWKLVNENQTKRIDDSNSKVVALENQLKMEKEKLEKLTELEHRNYQLIKQLLLWQEDTLKFQKQKQQMESLVTHWHKSQILLQTCDQEINKLRAIINEKSQIIDDLNIKLRKSSGKSKDEDSAFSKQMKLWSIERNKFSRDFQKLEKEYEKARGKNEELESRIIEHTAEIELLNHQLKLNNRDKEL</sequence>
<evidence type="ECO:0000256" key="1">
    <source>
        <dbReference type="SAM" id="Coils"/>
    </source>
</evidence>
<feature type="coiled-coil region" evidence="1">
    <location>
        <begin position="795"/>
        <end position="836"/>
    </location>
</feature>
<dbReference type="GO" id="GO:0032007">
    <property type="term" value="P:negative regulation of TOR signaling"/>
    <property type="evidence" value="ECO:0007669"/>
    <property type="project" value="TreeGrafter"/>
</dbReference>
<proteinExistence type="predicted"/>
<dbReference type="InterPro" id="IPR007483">
    <property type="entry name" value="Hamartin"/>
</dbReference>
<protein>
    <submittedName>
        <fullName evidence="2">4702_t:CDS:1</fullName>
    </submittedName>
</protein>
<dbReference type="GO" id="GO:0051726">
    <property type="term" value="P:regulation of cell cycle"/>
    <property type="evidence" value="ECO:0007669"/>
    <property type="project" value="TreeGrafter"/>
</dbReference>
<dbReference type="PANTHER" id="PTHR15154">
    <property type="entry name" value="HAMARTIN"/>
    <property type="match status" value="1"/>
</dbReference>
<evidence type="ECO:0000313" key="3">
    <source>
        <dbReference type="Proteomes" id="UP000789831"/>
    </source>
</evidence>
<accession>A0A9N9GQ24</accession>
<dbReference type="GO" id="GO:0033596">
    <property type="term" value="C:TSC1-TSC2 complex"/>
    <property type="evidence" value="ECO:0007669"/>
    <property type="project" value="TreeGrafter"/>
</dbReference>
<dbReference type="EMBL" id="CAJVPL010002876">
    <property type="protein sequence ID" value="CAG8621657.1"/>
    <property type="molecule type" value="Genomic_DNA"/>
</dbReference>
<keyword evidence="3" id="KW-1185">Reference proteome</keyword>
<feature type="coiled-coil region" evidence="1">
    <location>
        <begin position="666"/>
        <end position="703"/>
    </location>
</feature>
<dbReference type="AlphaFoldDB" id="A0A9N9GQ24"/>